<keyword evidence="9" id="KW-1185">Reference proteome</keyword>
<dbReference type="Proteomes" id="UP000006352">
    <property type="component" value="Unassembled WGS sequence"/>
</dbReference>
<proteinExistence type="inferred from homology"/>
<evidence type="ECO:0000256" key="7">
    <source>
        <dbReference type="SAM" id="MobiDB-lite"/>
    </source>
</evidence>
<feature type="compositionally biased region" description="Basic residues" evidence="7">
    <location>
        <begin position="16"/>
        <end position="25"/>
    </location>
</feature>
<dbReference type="GeneID" id="24100552"/>
<dbReference type="GO" id="GO:0000027">
    <property type="term" value="P:ribosomal large subunit assembly"/>
    <property type="evidence" value="ECO:0007669"/>
    <property type="project" value="UniProtKB-UniRule"/>
</dbReference>
<dbReference type="EMBL" id="HE797198">
    <property type="protein sequence ID" value="CCM05641.1"/>
    <property type="molecule type" value="Genomic_DNA"/>
</dbReference>
<dbReference type="GO" id="GO:0005654">
    <property type="term" value="C:nucleoplasm"/>
    <property type="evidence" value="ECO:0007669"/>
    <property type="project" value="UniProtKB-SubCell"/>
</dbReference>
<feature type="compositionally biased region" description="Basic and acidic residues" evidence="7">
    <location>
        <begin position="266"/>
        <end position="285"/>
    </location>
</feature>
<dbReference type="STRING" id="599839.J4IC19"/>
<keyword evidence="4 5" id="KW-0539">Nucleus</keyword>
<sequence length="431" mass="48764">MKQKSSIGAPAQHNQSSRKGKKAWRKNVDLGDIEEGMEGLRAEERITGSILQKKTNDELFQVDVKGDERVRRSVPKFSTSLLTSTKILSQRSAVPAVYSRPTASKKRTALTHEEKGRLLRMGKRPSRGPFNAIMDPTEFGAGSAMLEVSEAVRESGRYNVWGEQDVDFAVKAKHPRTPHPRSSIALPAVPSPHEGTSYNPLVTSHLDLLRTAHEIEERRLREASKLEETKEKIEKGRQTAAFAEIDGVASGMKVDDSNADDTVDSTAREPDSEARPVKKVPDRKTKQQRRKADRLRAERRAIADKIAKKRMLASVDSARAFRKALSRNLAVQERLRAQRQAVMEEELKKGLAGKKLGKHKVPEGEVEVQLSEDLSESLRALKPEGNLFRDRFLSMQHRALIEPRVPVLPKRRRTRIKEYEKHAFKRFDRDQ</sequence>
<evidence type="ECO:0000256" key="6">
    <source>
        <dbReference type="SAM" id="Coils"/>
    </source>
</evidence>
<comment type="function">
    <text evidence="5">May play a role in ribosome biogenesis.</text>
</comment>
<dbReference type="PIRSF" id="PIRSF017302">
    <property type="entry name" value="Gltscr2"/>
    <property type="match status" value="1"/>
</dbReference>
<evidence type="ECO:0000256" key="5">
    <source>
        <dbReference type="PIRNR" id="PIRNR017302"/>
    </source>
</evidence>
<accession>J4IC19</accession>
<dbReference type="PANTHER" id="PTHR14211:SF7">
    <property type="entry name" value="RIBOSOME BIOGENESIS PROTEIN NOP53"/>
    <property type="match status" value="1"/>
</dbReference>
<evidence type="ECO:0000256" key="1">
    <source>
        <dbReference type="ARBA" id="ARBA00008838"/>
    </source>
</evidence>
<name>J4IC19_9APHY</name>
<evidence type="ECO:0000313" key="8">
    <source>
        <dbReference type="EMBL" id="CCM05641.1"/>
    </source>
</evidence>
<dbReference type="Pfam" id="PF07767">
    <property type="entry name" value="Nop53"/>
    <property type="match status" value="1"/>
</dbReference>
<evidence type="ECO:0000313" key="9">
    <source>
        <dbReference type="Proteomes" id="UP000006352"/>
    </source>
</evidence>
<organism evidence="8 9">
    <name type="scientific">Fibroporia radiculosa</name>
    <dbReference type="NCBI Taxonomy" id="599839"/>
    <lineage>
        <taxon>Eukaryota</taxon>
        <taxon>Fungi</taxon>
        <taxon>Dikarya</taxon>
        <taxon>Basidiomycota</taxon>
        <taxon>Agaricomycotina</taxon>
        <taxon>Agaricomycetes</taxon>
        <taxon>Polyporales</taxon>
        <taxon>Fibroporiaceae</taxon>
        <taxon>Fibroporia</taxon>
    </lineage>
</organism>
<keyword evidence="6" id="KW-0175">Coiled coil</keyword>
<protein>
    <recommendedName>
        <fullName evidence="2 5">Ribosome biogenesis protein NOP53</fullName>
    </recommendedName>
</protein>
<dbReference type="HOGENOM" id="CLU_035888_1_1_1"/>
<feature type="region of interest" description="Disordered" evidence="7">
    <location>
        <begin position="1"/>
        <end position="27"/>
    </location>
</feature>
<dbReference type="OrthoDB" id="5072at2759"/>
<feature type="region of interest" description="Disordered" evidence="7">
    <location>
        <begin position="252"/>
        <end position="297"/>
    </location>
</feature>
<comment type="similarity">
    <text evidence="1 5">Belongs to the NOP53 family.</text>
</comment>
<comment type="subcellular location">
    <subcellularLocation>
        <location evidence="5">Nucleus</location>
        <location evidence="5">Nucleolus</location>
    </subcellularLocation>
    <subcellularLocation>
        <location evidence="5">Nucleus</location>
        <location evidence="5">Nucleoplasm</location>
    </subcellularLocation>
</comment>
<feature type="coiled-coil region" evidence="6">
    <location>
        <begin position="212"/>
        <end position="246"/>
    </location>
</feature>
<dbReference type="RefSeq" id="XP_012184924.1">
    <property type="nucleotide sequence ID" value="XM_012329534.1"/>
</dbReference>
<dbReference type="PANTHER" id="PTHR14211">
    <property type="entry name" value="GLIOMA SUPPRESSOR CANDIDATE REGION GENE 2"/>
    <property type="match status" value="1"/>
</dbReference>
<evidence type="ECO:0000256" key="4">
    <source>
        <dbReference type="ARBA" id="ARBA00023242"/>
    </source>
</evidence>
<feature type="compositionally biased region" description="Polar residues" evidence="7">
    <location>
        <begin position="1"/>
        <end position="15"/>
    </location>
</feature>
<gene>
    <name evidence="8" type="ORF">FIBRA_07870</name>
</gene>
<dbReference type="InterPro" id="IPR011687">
    <property type="entry name" value="Nop53/GLTSCR2"/>
</dbReference>
<dbReference type="AlphaFoldDB" id="J4IC19"/>
<evidence type="ECO:0000256" key="2">
    <source>
        <dbReference type="ARBA" id="ARBA00018339"/>
    </source>
</evidence>
<dbReference type="InParanoid" id="J4IC19"/>
<evidence type="ECO:0000256" key="3">
    <source>
        <dbReference type="ARBA" id="ARBA00022517"/>
    </source>
</evidence>
<dbReference type="GO" id="GO:0005730">
    <property type="term" value="C:nucleolus"/>
    <property type="evidence" value="ECO:0007669"/>
    <property type="project" value="UniProtKB-SubCell"/>
</dbReference>
<dbReference type="GO" id="GO:0006364">
    <property type="term" value="P:rRNA processing"/>
    <property type="evidence" value="ECO:0007669"/>
    <property type="project" value="TreeGrafter"/>
</dbReference>
<dbReference type="FunCoup" id="J4IC19">
    <property type="interactions" value="328"/>
</dbReference>
<reference evidence="8 9" key="1">
    <citation type="journal article" date="2012" name="Appl. Environ. Microbiol.">
        <title>Short-read sequencing for genomic analysis of the brown rot fungus Fibroporia radiculosa.</title>
        <authorList>
            <person name="Tang J.D."/>
            <person name="Perkins A.D."/>
            <person name="Sonstegard T.S."/>
            <person name="Schroeder S.G."/>
            <person name="Burgess S.C."/>
            <person name="Diehl S.V."/>
        </authorList>
    </citation>
    <scope>NUCLEOTIDE SEQUENCE [LARGE SCALE GENOMIC DNA]</scope>
    <source>
        <strain evidence="8 9">TFFH 294</strain>
    </source>
</reference>
<dbReference type="GO" id="GO:0008097">
    <property type="term" value="F:5S rRNA binding"/>
    <property type="evidence" value="ECO:0007669"/>
    <property type="project" value="TreeGrafter"/>
</dbReference>
<keyword evidence="3 5" id="KW-0690">Ribosome biogenesis</keyword>